<proteinExistence type="predicted"/>
<comment type="caution">
    <text evidence="2">The sequence shown here is derived from an EMBL/GenBank/DDBJ whole genome shotgun (WGS) entry which is preliminary data.</text>
</comment>
<evidence type="ECO:0000313" key="1">
    <source>
        <dbReference type="EMBL" id="PRT54173.1"/>
    </source>
</evidence>
<dbReference type="Proteomes" id="UP000238350">
    <property type="component" value="Unassembled WGS sequence"/>
</dbReference>
<dbReference type="EMBL" id="NDIQ01000010">
    <property type="protein sequence ID" value="PRT54173.1"/>
    <property type="molecule type" value="Genomic_DNA"/>
</dbReference>
<dbReference type="RefSeq" id="XP_024664118.1">
    <property type="nucleotide sequence ID" value="XM_024808350.1"/>
</dbReference>
<dbReference type="AlphaFoldDB" id="A0A2T0FGT6"/>
<dbReference type="EMBL" id="NDIQ01000019">
    <property type="protein sequence ID" value="PRT54208.1"/>
    <property type="molecule type" value="Genomic_DNA"/>
</dbReference>
<organism evidence="2 3">
    <name type="scientific">Wickerhamiella sorbophila</name>
    <dbReference type="NCBI Taxonomy" id="45607"/>
    <lineage>
        <taxon>Eukaryota</taxon>
        <taxon>Fungi</taxon>
        <taxon>Dikarya</taxon>
        <taxon>Ascomycota</taxon>
        <taxon>Saccharomycotina</taxon>
        <taxon>Dipodascomycetes</taxon>
        <taxon>Dipodascales</taxon>
        <taxon>Trichomonascaceae</taxon>
        <taxon>Wickerhamiella</taxon>
    </lineage>
</organism>
<keyword evidence="3" id="KW-1185">Reference proteome</keyword>
<gene>
    <name evidence="1" type="ORF">B9G98_01793</name>
    <name evidence="2" type="ORF">B9G98_01828</name>
</gene>
<dbReference type="STRING" id="45607.A0A2T0FGT6"/>
<name>A0A2T0FGT6_9ASCO</name>
<dbReference type="GeneID" id="36515541"/>
<reference evidence="2 3" key="1">
    <citation type="submission" date="2017-04" db="EMBL/GenBank/DDBJ databases">
        <title>Genome sequencing of [Candida] sorbophila.</title>
        <authorList>
            <person name="Ahn J.O."/>
        </authorList>
    </citation>
    <scope>NUCLEOTIDE SEQUENCE [LARGE SCALE GENOMIC DNA]</scope>
    <source>
        <strain evidence="2 3">DS02</strain>
    </source>
</reference>
<sequence length="81" mass="9098">MTSLWKAGTRGFSTKELNTSDLKELVELAKLSENKDIKLNNLLKLCKDPDLLKLVYNKIKSNLSNMIEGTSRQTLDGISNN</sequence>
<protein>
    <submittedName>
        <fullName evidence="2">Uncharacterized protein</fullName>
    </submittedName>
</protein>
<evidence type="ECO:0000313" key="2">
    <source>
        <dbReference type="EMBL" id="PRT54208.1"/>
    </source>
</evidence>
<evidence type="ECO:0000313" key="3">
    <source>
        <dbReference type="Proteomes" id="UP000238350"/>
    </source>
</evidence>
<accession>A0A2T0FGT6</accession>